<evidence type="ECO:0000256" key="2">
    <source>
        <dbReference type="ARBA" id="ARBA00022741"/>
    </source>
</evidence>
<evidence type="ECO:0000256" key="4">
    <source>
        <dbReference type="ARBA" id="ARBA00023288"/>
    </source>
</evidence>
<sequence>MAYSDDFDHLFKLLLVGDSGVGKSSLLLRFTSGTFEELTPTIGVDFKVKYVCLNGKQLKLTIWDTAGQERFRTLTSSYYRGAQGIIFAYDVTRRETFESLTDVWMREVEMYANIDGAIRMVVANKVDLGADREVTSAEGESFAQANGCLYVETSAKADVAVQQAFEELVLKILDTPELLSAAGGGLKLGSRGTEPSSGCNCALI</sequence>
<dbReference type="NCBIfam" id="TIGR00231">
    <property type="entry name" value="small_GTP"/>
    <property type="match status" value="1"/>
</dbReference>
<dbReference type="SMART" id="SM00174">
    <property type="entry name" value="RHO"/>
    <property type="match status" value="1"/>
</dbReference>
<dbReference type="SMART" id="SM00176">
    <property type="entry name" value="RAN"/>
    <property type="match status" value="1"/>
</dbReference>
<dbReference type="GO" id="GO:0012505">
    <property type="term" value="C:endomembrane system"/>
    <property type="evidence" value="ECO:0007669"/>
    <property type="project" value="UniProtKB-SubCell"/>
</dbReference>
<dbReference type="InterPro" id="IPR001806">
    <property type="entry name" value="Small_GTPase"/>
</dbReference>
<keyword evidence="2" id="KW-0547">Nucleotide-binding</keyword>
<keyword evidence="3" id="KW-0342">GTP-binding</keyword>
<accession>A0A061S7W4</accession>
<dbReference type="FunFam" id="3.40.50.300:FF:001129">
    <property type="entry name" value="ras-related protein Rab-44 isoform X2"/>
    <property type="match status" value="1"/>
</dbReference>
<dbReference type="CDD" id="cd01863">
    <property type="entry name" value="Rab18"/>
    <property type="match status" value="1"/>
</dbReference>
<dbReference type="InterPro" id="IPR027417">
    <property type="entry name" value="P-loop_NTPase"/>
</dbReference>
<dbReference type="PROSITE" id="PS51417">
    <property type="entry name" value="ARF"/>
    <property type="match status" value="1"/>
</dbReference>
<dbReference type="SMART" id="SM00175">
    <property type="entry name" value="RAB"/>
    <property type="match status" value="1"/>
</dbReference>
<dbReference type="PROSITE" id="PS51419">
    <property type="entry name" value="RAB"/>
    <property type="match status" value="1"/>
</dbReference>
<dbReference type="SMART" id="SM00173">
    <property type="entry name" value="RAS"/>
    <property type="match status" value="1"/>
</dbReference>
<evidence type="ECO:0000256" key="1">
    <source>
        <dbReference type="ARBA" id="ARBA00006270"/>
    </source>
</evidence>
<protein>
    <submittedName>
        <fullName evidence="6">Ras-related protein Rab-18</fullName>
    </submittedName>
</protein>
<comment type="similarity">
    <text evidence="1">Belongs to the small GTPase superfamily. Rab family.</text>
</comment>
<evidence type="ECO:0000256" key="3">
    <source>
        <dbReference type="ARBA" id="ARBA00023134"/>
    </source>
</evidence>
<comment type="subcellular location">
    <subcellularLocation>
        <location evidence="5">Endomembrane system</location>
        <topology evidence="5">Lipid-anchor</topology>
    </subcellularLocation>
</comment>
<dbReference type="Gene3D" id="3.40.50.300">
    <property type="entry name" value="P-loop containing nucleotide triphosphate hydrolases"/>
    <property type="match status" value="1"/>
</dbReference>
<dbReference type="InterPro" id="IPR050227">
    <property type="entry name" value="Rab"/>
</dbReference>
<dbReference type="PANTHER" id="PTHR47977">
    <property type="entry name" value="RAS-RELATED PROTEIN RAB"/>
    <property type="match status" value="1"/>
</dbReference>
<dbReference type="PRINTS" id="PR00449">
    <property type="entry name" value="RASTRNSFRMNG"/>
</dbReference>
<evidence type="ECO:0000256" key="5">
    <source>
        <dbReference type="ARBA" id="ARBA00037868"/>
    </source>
</evidence>
<name>A0A061S7W4_9CHLO</name>
<dbReference type="Pfam" id="PF00071">
    <property type="entry name" value="Ras"/>
    <property type="match status" value="1"/>
</dbReference>
<dbReference type="GO" id="GO:0003924">
    <property type="term" value="F:GTPase activity"/>
    <property type="evidence" value="ECO:0007669"/>
    <property type="project" value="InterPro"/>
</dbReference>
<evidence type="ECO:0000313" key="6">
    <source>
        <dbReference type="EMBL" id="JAC78980.1"/>
    </source>
</evidence>
<proteinExistence type="inferred from homology"/>
<dbReference type="SMART" id="SM00177">
    <property type="entry name" value="ARF"/>
    <property type="match status" value="1"/>
</dbReference>
<reference evidence="6" key="1">
    <citation type="submission" date="2014-05" db="EMBL/GenBank/DDBJ databases">
        <title>The transcriptome of the halophilic microalga Tetraselmis sp. GSL018 isolated from the Great Salt Lake, Utah.</title>
        <authorList>
            <person name="Jinkerson R.E."/>
            <person name="D'Adamo S."/>
            <person name="Posewitz M.C."/>
        </authorList>
    </citation>
    <scope>NUCLEOTIDE SEQUENCE</scope>
    <source>
        <strain evidence="6">GSL018</strain>
    </source>
</reference>
<dbReference type="InterPro" id="IPR005225">
    <property type="entry name" value="Small_GTP-bd"/>
</dbReference>
<dbReference type="AlphaFoldDB" id="A0A061S7W4"/>
<dbReference type="EMBL" id="GBEZ01006419">
    <property type="protein sequence ID" value="JAC78980.1"/>
    <property type="molecule type" value="Transcribed_RNA"/>
</dbReference>
<dbReference type="SUPFAM" id="SSF52540">
    <property type="entry name" value="P-loop containing nucleoside triphosphate hydrolases"/>
    <property type="match status" value="1"/>
</dbReference>
<dbReference type="PROSITE" id="PS51420">
    <property type="entry name" value="RHO"/>
    <property type="match status" value="1"/>
</dbReference>
<gene>
    <name evidence="6" type="primary">RAB18</name>
    <name evidence="6" type="ORF">TSPGSL018_13841</name>
</gene>
<organism evidence="6">
    <name type="scientific">Tetraselmis sp. GSL018</name>
    <dbReference type="NCBI Taxonomy" id="582737"/>
    <lineage>
        <taxon>Eukaryota</taxon>
        <taxon>Viridiplantae</taxon>
        <taxon>Chlorophyta</taxon>
        <taxon>core chlorophytes</taxon>
        <taxon>Chlorodendrophyceae</taxon>
        <taxon>Chlorodendrales</taxon>
        <taxon>Chlorodendraceae</taxon>
        <taxon>Tetraselmis</taxon>
    </lineage>
</organism>
<keyword evidence="4" id="KW-0449">Lipoprotein</keyword>
<dbReference type="PROSITE" id="PS51421">
    <property type="entry name" value="RAS"/>
    <property type="match status" value="1"/>
</dbReference>
<dbReference type="GO" id="GO:0005525">
    <property type="term" value="F:GTP binding"/>
    <property type="evidence" value="ECO:0007669"/>
    <property type="project" value="UniProtKB-KW"/>
</dbReference>